<organism evidence="1">
    <name type="scientific">Protohalopteris sp</name>
    <dbReference type="NCBI Taxonomy" id="2843287"/>
    <lineage>
        <taxon>Eukaryota</taxon>
        <taxon>Sar</taxon>
        <taxon>Stramenopiles</taxon>
        <taxon>Ochrophyta</taxon>
        <taxon>PX clade</taxon>
        <taxon>Phaeophyceae</taxon>
        <taxon>Sphacelariales</taxon>
        <taxon>Stypocaulaceae</taxon>
        <taxon>Protohalopteris</taxon>
    </lineage>
</organism>
<proteinExistence type="predicted"/>
<name>A0A8F0F7P3_9PHAE</name>
<dbReference type="Gene3D" id="2.40.50.140">
    <property type="entry name" value="Nucleic acid-binding proteins"/>
    <property type="match status" value="1"/>
</dbReference>
<gene>
    <name evidence="1" type="primary">ycf41</name>
</gene>
<evidence type="ECO:0000313" key="1">
    <source>
        <dbReference type="EMBL" id="QWK41912.1"/>
    </source>
</evidence>
<keyword evidence="1" id="KW-0934">Plastid</keyword>
<dbReference type="AlphaFoldDB" id="A0A8F0F7P3"/>
<accession>A0A8F0F7P3</accession>
<dbReference type="EMBL" id="MZ156028">
    <property type="protein sequence ID" value="QWK41912.1"/>
    <property type="molecule type" value="Genomic_DNA"/>
</dbReference>
<dbReference type="InterPro" id="IPR012340">
    <property type="entry name" value="NA-bd_OB-fold"/>
</dbReference>
<protein>
    <submittedName>
        <fullName evidence="1">Uncharacterized protein</fullName>
    </submittedName>
</protein>
<reference evidence="1" key="1">
    <citation type="journal article" date="2021" name="Genome Biol. Evol.">
        <title>Genomic rearrangements and sequence evolution across brown algal organelles.</title>
        <authorList>
            <person name="Starko S."/>
            <person name="Bringloe T.T."/>
            <person name="Gomez M.S."/>
            <person name="Darby H."/>
            <person name="Graham S.W."/>
            <person name="Martone P.T."/>
        </authorList>
    </citation>
    <scope>NUCLEOTIDE SEQUENCE</scope>
</reference>
<sequence length="96" mass="11369">MNHAIFLVKLITNPVHLSYNAHHTIELGVQFAGATHKNFKNELTLILWGYHRDDFLKYYKIQDYLVVEGILTVKDYKTDETKLKIIAKRIYPFLLY</sequence>
<geneLocation type="plastid" evidence="1"/>